<reference evidence="3" key="2">
    <citation type="journal article" date="2008" name="Nucleic Acids Res.">
        <title>The rice annotation project database (RAP-DB): 2008 update.</title>
        <authorList>
            <consortium name="The rice annotation project (RAP)"/>
        </authorList>
    </citation>
    <scope>GENOME REANNOTATION</scope>
    <source>
        <strain evidence="3">cv. Nipponbare</strain>
    </source>
</reference>
<dbReference type="AlphaFoldDB" id="Q75KC0"/>
<name>Q75KC0_ORYSJ</name>
<evidence type="ECO:0000259" key="1">
    <source>
        <dbReference type="Pfam" id="PF07727"/>
    </source>
</evidence>
<accession>Q75KC0</accession>
<proteinExistence type="predicted"/>
<sequence length="415" mass="46490">MTAEMEAIEYNKTWSLADLPPGRHAIGLKWVLKEKRDKQRPVSKHKVHLVVKGYTQRQGIDYDELFALVARLDSVRMLIALAVHEGWEIHQNGRQVGVPQWGPIGRDVLLPSLGFKRSSSEHVVYVRRNSNAQLVVGVYVDDLVITGSNCDDIRLFKKKMAAAFKTSDLGLLHYYLGIEVKQSTSGISLSQGVDAAKIPEKSGMEGCNPCQVPMEARLKLSKFSSEPSVDATIYRSIGESLRYLVNTRPDLAFAVGYVSRFLEDPREDHLAVVKHILRYVAGSKNWGVWFSRKEEHDRGDFLTRQQPNHLAIYEAEGAGTVKLAGSALRTPMLRVDNRSSISLTKNPLLHGQSKHIQVKNHLVWEAAENGLINVEFIKSEEQLGDILTKPLGKTKFHELCSKIGLINISSEHNKA</sequence>
<dbReference type="PANTHER" id="PTHR11439">
    <property type="entry name" value="GAG-POL-RELATED RETROTRANSPOSON"/>
    <property type="match status" value="1"/>
</dbReference>
<evidence type="ECO:0000313" key="3">
    <source>
        <dbReference type="Proteomes" id="UP000000763"/>
    </source>
</evidence>
<dbReference type="EMBL" id="AC106887">
    <property type="protein sequence ID" value="AAR89008.1"/>
    <property type="molecule type" value="Genomic_DNA"/>
</dbReference>
<reference evidence="3" key="1">
    <citation type="journal article" date="2005" name="Nature">
        <title>The map-based sequence of the rice genome.</title>
        <authorList>
            <consortium name="International rice genome sequencing project (IRGSP)"/>
            <person name="Matsumoto T."/>
            <person name="Wu J."/>
            <person name="Kanamori H."/>
            <person name="Katayose Y."/>
            <person name="Fujisawa M."/>
            <person name="Namiki N."/>
            <person name="Mizuno H."/>
            <person name="Yamamoto K."/>
            <person name="Antonio B.A."/>
            <person name="Baba T."/>
            <person name="Sakata K."/>
            <person name="Nagamura Y."/>
            <person name="Aoki H."/>
            <person name="Arikawa K."/>
            <person name="Arita K."/>
            <person name="Bito T."/>
            <person name="Chiden Y."/>
            <person name="Fujitsuka N."/>
            <person name="Fukunaka R."/>
            <person name="Hamada M."/>
            <person name="Harada C."/>
            <person name="Hayashi A."/>
            <person name="Hijishita S."/>
            <person name="Honda M."/>
            <person name="Hosokawa S."/>
            <person name="Ichikawa Y."/>
            <person name="Idonuma A."/>
            <person name="Iijima M."/>
            <person name="Ikeda M."/>
            <person name="Ikeno M."/>
            <person name="Ito K."/>
            <person name="Ito S."/>
            <person name="Ito T."/>
            <person name="Ito Y."/>
            <person name="Ito Y."/>
            <person name="Iwabuchi A."/>
            <person name="Kamiya K."/>
            <person name="Karasawa W."/>
            <person name="Kurita K."/>
            <person name="Katagiri S."/>
            <person name="Kikuta A."/>
            <person name="Kobayashi H."/>
            <person name="Kobayashi N."/>
            <person name="Machita K."/>
            <person name="Maehara T."/>
            <person name="Masukawa M."/>
            <person name="Mizubayashi T."/>
            <person name="Mukai Y."/>
            <person name="Nagasaki H."/>
            <person name="Nagata Y."/>
            <person name="Naito S."/>
            <person name="Nakashima M."/>
            <person name="Nakama Y."/>
            <person name="Nakamichi Y."/>
            <person name="Nakamura M."/>
            <person name="Meguro A."/>
            <person name="Negishi M."/>
            <person name="Ohta I."/>
            <person name="Ohta T."/>
            <person name="Okamoto M."/>
            <person name="Ono N."/>
            <person name="Saji S."/>
            <person name="Sakaguchi M."/>
            <person name="Sakai K."/>
            <person name="Shibata M."/>
            <person name="Shimokawa T."/>
            <person name="Song J."/>
            <person name="Takazaki Y."/>
            <person name="Terasawa K."/>
            <person name="Tsugane M."/>
            <person name="Tsuji K."/>
            <person name="Ueda S."/>
            <person name="Waki K."/>
            <person name="Yamagata H."/>
            <person name="Yamamoto M."/>
            <person name="Yamamoto S."/>
            <person name="Yamane H."/>
            <person name="Yoshiki S."/>
            <person name="Yoshihara R."/>
            <person name="Yukawa K."/>
            <person name="Zhong H."/>
            <person name="Yano M."/>
            <person name="Yuan Q."/>
            <person name="Ouyang S."/>
            <person name="Liu J."/>
            <person name="Jones K.M."/>
            <person name="Gansberger K."/>
            <person name="Moffat K."/>
            <person name="Hill J."/>
            <person name="Bera J."/>
            <person name="Fadrosh D."/>
            <person name="Jin S."/>
            <person name="Johri S."/>
            <person name="Kim M."/>
            <person name="Overton L."/>
            <person name="Reardon M."/>
            <person name="Tsitrin T."/>
            <person name="Vuong H."/>
            <person name="Weaver B."/>
            <person name="Ciecko A."/>
            <person name="Tallon L."/>
            <person name="Jackson J."/>
            <person name="Pai G."/>
            <person name="Aken S.V."/>
            <person name="Utterback T."/>
            <person name="Reidmuller S."/>
            <person name="Feldblyum T."/>
            <person name="Hsiao J."/>
            <person name="Zismann V."/>
            <person name="Iobst S."/>
            <person name="de Vazeille A.R."/>
            <person name="Buell C.R."/>
            <person name="Ying K."/>
            <person name="Li Y."/>
            <person name="Lu T."/>
            <person name="Huang Y."/>
            <person name="Zhao Q."/>
            <person name="Feng Q."/>
            <person name="Zhang L."/>
            <person name="Zhu J."/>
            <person name="Weng Q."/>
            <person name="Mu J."/>
            <person name="Lu Y."/>
            <person name="Fan D."/>
            <person name="Liu Y."/>
            <person name="Guan J."/>
            <person name="Zhang Y."/>
            <person name="Yu S."/>
            <person name="Liu X."/>
            <person name="Zhang Y."/>
            <person name="Hong G."/>
            <person name="Han B."/>
            <person name="Choisne N."/>
            <person name="Demange N."/>
            <person name="Orjeda G."/>
            <person name="Samain S."/>
            <person name="Cattolico L."/>
            <person name="Pelletier E."/>
            <person name="Couloux A."/>
            <person name="Segurens B."/>
            <person name="Wincker P."/>
            <person name="D'Hont A."/>
            <person name="Scarpelli C."/>
            <person name="Weissenbach J."/>
            <person name="Salanoubat M."/>
            <person name="Quetier F."/>
            <person name="Yu Y."/>
            <person name="Kim H.R."/>
            <person name="Rambo T."/>
            <person name="Currie J."/>
            <person name="Collura K."/>
            <person name="Luo M."/>
            <person name="Yang T."/>
            <person name="Ammiraju J.S.S."/>
            <person name="Engler F."/>
            <person name="Soderlund C."/>
            <person name="Wing R.A."/>
            <person name="Palmer L.E."/>
            <person name="de la Bastide M."/>
            <person name="Spiegel L."/>
            <person name="Nascimento L."/>
            <person name="Zutavern T."/>
            <person name="O'Shaughnessy A."/>
            <person name="Dike S."/>
            <person name="Dedhia N."/>
            <person name="Preston R."/>
            <person name="Balija V."/>
            <person name="McCombie W.R."/>
            <person name="Chow T."/>
            <person name="Chen H."/>
            <person name="Chung M."/>
            <person name="Chen C."/>
            <person name="Shaw J."/>
            <person name="Wu H."/>
            <person name="Hsiao K."/>
            <person name="Chao Y."/>
            <person name="Chu M."/>
            <person name="Cheng C."/>
            <person name="Hour A."/>
            <person name="Lee P."/>
            <person name="Lin S."/>
            <person name="Lin Y."/>
            <person name="Liou J."/>
            <person name="Liu S."/>
            <person name="Hsing Y."/>
            <person name="Raghuvanshi S."/>
            <person name="Mohanty A."/>
            <person name="Bharti A.K."/>
            <person name="Gaur A."/>
            <person name="Gupta V."/>
            <person name="Kumar D."/>
            <person name="Ravi V."/>
            <person name="Vij S."/>
            <person name="Kapur A."/>
            <person name="Khurana P."/>
            <person name="Khurana P."/>
            <person name="Khurana J.P."/>
            <person name="Tyagi A.K."/>
            <person name="Gaikwad K."/>
            <person name="Singh A."/>
            <person name="Dalal V."/>
            <person name="Srivastava S."/>
            <person name="Dixit A."/>
            <person name="Pal A.K."/>
            <person name="Ghazi I.A."/>
            <person name="Yadav M."/>
            <person name="Pandit A."/>
            <person name="Bhargava A."/>
            <person name="Sureshbabu K."/>
            <person name="Batra K."/>
            <person name="Sharma T.R."/>
            <person name="Mohapatra T."/>
            <person name="Singh N.K."/>
            <person name="Messing J."/>
            <person name="Nelson A.B."/>
            <person name="Fuks G."/>
            <person name="Kavchok S."/>
            <person name="Keizer G."/>
            <person name="Linton E."/>
            <person name="Llaca V."/>
            <person name="Song R."/>
            <person name="Tanyolac B."/>
            <person name="Young S."/>
            <person name="Ho-Il K."/>
            <person name="Hahn J.H."/>
            <person name="Sangsakoo G."/>
            <person name="Vanavichit A."/>
            <person name="de Mattos Luiz.A.T."/>
            <person name="Zimmer P.D."/>
            <person name="Malone G."/>
            <person name="Dellagostin O."/>
            <person name="de Oliveira A.C."/>
            <person name="Bevan M."/>
            <person name="Bancroft I."/>
            <person name="Minx P."/>
            <person name="Cordum H."/>
            <person name="Wilson R."/>
            <person name="Cheng Z."/>
            <person name="Jin W."/>
            <person name="Jiang J."/>
            <person name="Leong S.A."/>
            <person name="Iwama H."/>
            <person name="Gojobori T."/>
            <person name="Itoh T."/>
            <person name="Niimura Y."/>
            <person name="Fujii Y."/>
            <person name="Habara T."/>
            <person name="Sakai H."/>
            <person name="Sato Y."/>
            <person name="Wilson G."/>
            <person name="Kumar K."/>
            <person name="McCouch S."/>
            <person name="Juretic N."/>
            <person name="Hoen D."/>
            <person name="Wright S."/>
            <person name="Bruskiewich R."/>
            <person name="Bureau T."/>
            <person name="Miyao A."/>
            <person name="Hirochika H."/>
            <person name="Nishikawa T."/>
            <person name="Kadowaki K."/>
            <person name="Sugiura M."/>
            <person name="Burr B."/>
            <person name="Sasaki T."/>
        </authorList>
    </citation>
    <scope>NUCLEOTIDE SEQUENCE [LARGE SCALE GENOMIC DNA]</scope>
    <source>
        <strain evidence="3">cv. Nipponbare</strain>
    </source>
</reference>
<dbReference type="Pfam" id="PF07727">
    <property type="entry name" value="RVT_2"/>
    <property type="match status" value="2"/>
</dbReference>
<feature type="domain" description="Reverse transcriptase Ty1/copia-type" evidence="1">
    <location>
        <begin position="109"/>
        <end position="215"/>
    </location>
</feature>
<organism evidence="2 3">
    <name type="scientific">Oryza sativa subsp. japonica</name>
    <name type="common">Rice</name>
    <dbReference type="NCBI Taxonomy" id="39947"/>
    <lineage>
        <taxon>Eukaryota</taxon>
        <taxon>Viridiplantae</taxon>
        <taxon>Streptophyta</taxon>
        <taxon>Embryophyta</taxon>
        <taxon>Tracheophyta</taxon>
        <taxon>Spermatophyta</taxon>
        <taxon>Magnoliopsida</taxon>
        <taxon>Liliopsida</taxon>
        <taxon>Poales</taxon>
        <taxon>Poaceae</taxon>
        <taxon>BOP clade</taxon>
        <taxon>Oryzoideae</taxon>
        <taxon>Oryzeae</taxon>
        <taxon>Oryzinae</taxon>
        <taxon>Oryza</taxon>
        <taxon>Oryza sativa</taxon>
    </lineage>
</organism>
<dbReference type="InterPro" id="IPR013103">
    <property type="entry name" value="RVT_2"/>
</dbReference>
<dbReference type="CDD" id="cd09272">
    <property type="entry name" value="RNase_HI_RT_Ty1"/>
    <property type="match status" value="1"/>
</dbReference>
<dbReference type="Proteomes" id="UP000000763">
    <property type="component" value="Chromosome 3"/>
</dbReference>
<protein>
    <submittedName>
        <fullName evidence="2">Gag-pol polyprotein</fullName>
    </submittedName>
</protein>
<feature type="domain" description="Reverse transcriptase Ty1/copia-type" evidence="1">
    <location>
        <begin position="11"/>
        <end position="91"/>
    </location>
</feature>
<gene>
    <name evidence="2" type="primary">OSJNBa0054H04.29</name>
</gene>
<evidence type="ECO:0000313" key="2">
    <source>
        <dbReference type="EMBL" id="AAR89008.1"/>
    </source>
</evidence>
<dbReference type="PANTHER" id="PTHR11439:SF515">
    <property type="entry name" value="GAG-POL POLYPROTEIN"/>
    <property type="match status" value="1"/>
</dbReference>